<name>A0ABD3XHD9_SINWO</name>
<feature type="chain" id="PRO_5044821372" evidence="2">
    <location>
        <begin position="20"/>
        <end position="370"/>
    </location>
</feature>
<keyword evidence="4" id="KW-1185">Reference proteome</keyword>
<reference evidence="3 4" key="1">
    <citation type="submission" date="2024-11" db="EMBL/GenBank/DDBJ databases">
        <title>Chromosome-level genome assembly of the freshwater bivalve Anodonta woodiana.</title>
        <authorList>
            <person name="Chen X."/>
        </authorList>
    </citation>
    <scope>NUCLEOTIDE SEQUENCE [LARGE SCALE GENOMIC DNA]</scope>
    <source>
        <strain evidence="3">MN2024</strain>
        <tissue evidence="3">Gills</tissue>
    </source>
</reference>
<comment type="caution">
    <text evidence="3">The sequence shown here is derived from an EMBL/GenBank/DDBJ whole genome shotgun (WGS) entry which is preliminary data.</text>
</comment>
<feature type="transmembrane region" description="Helical" evidence="1">
    <location>
        <begin position="180"/>
        <end position="200"/>
    </location>
</feature>
<dbReference type="Proteomes" id="UP001634394">
    <property type="component" value="Unassembled WGS sequence"/>
</dbReference>
<evidence type="ECO:0000256" key="2">
    <source>
        <dbReference type="SAM" id="SignalP"/>
    </source>
</evidence>
<accession>A0ABD3XHD9</accession>
<keyword evidence="1" id="KW-0472">Membrane</keyword>
<gene>
    <name evidence="3" type="ORF">ACJMK2_025731</name>
</gene>
<sequence>MSLIYLVFCCLAIHIVTEGKLIQGILGQSVSFSWSYNVTFYDSVLILHNESVCCVILPDFTNSCSLKETDRFRVLADNTTPDKVKLTVHFLNFSTNDIGLYRVTRQRNARELDVSVHLETYESNHITTTMTTRIENTDGVHHYTSMVTVQDETSQGINRHSTAASIPDTDIEALPSKRQLLNIVLGMGGIIAVAFIACLLHKIRIGVRVYKVSSCNTLSNSSKDEVDDSLREENFPENYWTIVSNERGEMSTAIETDFERHMETSLIVHATISAQNESEDLLRGYTIRLNDKIDENLSPIQSRPVEFDEYIHPVHSEPVEFDEYIHPVHSEPVEFDGYIHPIHTDPVEVGSYNLPLHTDFVNKVYVSDNE</sequence>
<evidence type="ECO:0000313" key="3">
    <source>
        <dbReference type="EMBL" id="KAL3885684.1"/>
    </source>
</evidence>
<keyword evidence="1" id="KW-0812">Transmembrane</keyword>
<protein>
    <submittedName>
        <fullName evidence="3">Uncharacterized protein</fullName>
    </submittedName>
</protein>
<dbReference type="EMBL" id="JBJQND010000002">
    <property type="protein sequence ID" value="KAL3885684.1"/>
    <property type="molecule type" value="Genomic_DNA"/>
</dbReference>
<evidence type="ECO:0000256" key="1">
    <source>
        <dbReference type="SAM" id="Phobius"/>
    </source>
</evidence>
<organism evidence="3 4">
    <name type="scientific">Sinanodonta woodiana</name>
    <name type="common">Chinese pond mussel</name>
    <name type="synonym">Anodonta woodiana</name>
    <dbReference type="NCBI Taxonomy" id="1069815"/>
    <lineage>
        <taxon>Eukaryota</taxon>
        <taxon>Metazoa</taxon>
        <taxon>Spiralia</taxon>
        <taxon>Lophotrochozoa</taxon>
        <taxon>Mollusca</taxon>
        <taxon>Bivalvia</taxon>
        <taxon>Autobranchia</taxon>
        <taxon>Heteroconchia</taxon>
        <taxon>Palaeoheterodonta</taxon>
        <taxon>Unionida</taxon>
        <taxon>Unionoidea</taxon>
        <taxon>Unionidae</taxon>
        <taxon>Unioninae</taxon>
        <taxon>Sinanodonta</taxon>
    </lineage>
</organism>
<proteinExistence type="predicted"/>
<dbReference type="AlphaFoldDB" id="A0ABD3XHD9"/>
<keyword evidence="1" id="KW-1133">Transmembrane helix</keyword>
<feature type="signal peptide" evidence="2">
    <location>
        <begin position="1"/>
        <end position="19"/>
    </location>
</feature>
<keyword evidence="2" id="KW-0732">Signal</keyword>
<evidence type="ECO:0000313" key="4">
    <source>
        <dbReference type="Proteomes" id="UP001634394"/>
    </source>
</evidence>